<evidence type="ECO:0000313" key="1">
    <source>
        <dbReference type="EMBL" id="MST83302.1"/>
    </source>
</evidence>
<gene>
    <name evidence="1" type="ORF">FYJ73_01140</name>
</gene>
<name>A0A7K0KBJ9_9BACT</name>
<organism evidence="1 2">
    <name type="scientific">Hallella mizrahii</name>
    <dbReference type="NCBI Taxonomy" id="2606637"/>
    <lineage>
        <taxon>Bacteria</taxon>
        <taxon>Pseudomonadati</taxon>
        <taxon>Bacteroidota</taxon>
        <taxon>Bacteroidia</taxon>
        <taxon>Bacteroidales</taxon>
        <taxon>Prevotellaceae</taxon>
        <taxon>Hallella</taxon>
    </lineage>
</organism>
<sequence length="143" mass="16174">MKNLFVPVPKIRKEIELVTSKFNEDTIGIHIRRTDNKTSIINSPVSKFIELMKKEVAANPNTTFYLATDDHSVKQEITALFGNRIFTQNEEADRNSIRGMVFSVVELFCLSKTRKIYGSYASSYSQTAAILGGSEYIQVTKDL</sequence>
<evidence type="ECO:0008006" key="3">
    <source>
        <dbReference type="Google" id="ProtNLM"/>
    </source>
</evidence>
<dbReference type="RefSeq" id="WP_154532785.1">
    <property type="nucleotide sequence ID" value="NZ_VUNG01000002.1"/>
</dbReference>
<comment type="caution">
    <text evidence="1">The sequence shown here is derived from an EMBL/GenBank/DDBJ whole genome shotgun (WGS) entry which is preliminary data.</text>
</comment>
<dbReference type="Proteomes" id="UP000438914">
    <property type="component" value="Unassembled WGS sequence"/>
</dbReference>
<accession>A0A7K0KBJ9</accession>
<proteinExistence type="predicted"/>
<protein>
    <recommendedName>
        <fullName evidence="3">Alpha-1,2-fucosyltransferase</fullName>
    </recommendedName>
</protein>
<reference evidence="1 2" key="1">
    <citation type="submission" date="2019-08" db="EMBL/GenBank/DDBJ databases">
        <title>In-depth cultivation of the pig gut microbiome towards novel bacterial diversity and tailored functional studies.</title>
        <authorList>
            <person name="Wylensek D."/>
            <person name="Hitch T.C.A."/>
            <person name="Clavel T."/>
        </authorList>
    </citation>
    <scope>NUCLEOTIDE SEQUENCE [LARGE SCALE GENOMIC DNA]</scope>
    <source>
        <strain evidence="1 2">LKV-178-WT-2A</strain>
    </source>
</reference>
<dbReference type="EMBL" id="VUNG01000002">
    <property type="protein sequence ID" value="MST83302.1"/>
    <property type="molecule type" value="Genomic_DNA"/>
</dbReference>
<keyword evidence="2" id="KW-1185">Reference proteome</keyword>
<evidence type="ECO:0000313" key="2">
    <source>
        <dbReference type="Proteomes" id="UP000438914"/>
    </source>
</evidence>
<dbReference type="Gene3D" id="3.40.50.11350">
    <property type="match status" value="1"/>
</dbReference>
<dbReference type="AlphaFoldDB" id="A0A7K0KBJ9"/>